<organism evidence="1 2">
    <name type="scientific">Caerostris extrusa</name>
    <name type="common">Bark spider</name>
    <name type="synonym">Caerostris bankana</name>
    <dbReference type="NCBI Taxonomy" id="172846"/>
    <lineage>
        <taxon>Eukaryota</taxon>
        <taxon>Metazoa</taxon>
        <taxon>Ecdysozoa</taxon>
        <taxon>Arthropoda</taxon>
        <taxon>Chelicerata</taxon>
        <taxon>Arachnida</taxon>
        <taxon>Araneae</taxon>
        <taxon>Araneomorphae</taxon>
        <taxon>Entelegynae</taxon>
        <taxon>Araneoidea</taxon>
        <taxon>Araneidae</taxon>
        <taxon>Caerostris</taxon>
    </lineage>
</organism>
<dbReference type="Proteomes" id="UP001054945">
    <property type="component" value="Unassembled WGS sequence"/>
</dbReference>
<name>A0AAV4XWN7_CAEEX</name>
<protein>
    <submittedName>
        <fullName evidence="1">Uncharacterized protein</fullName>
    </submittedName>
</protein>
<dbReference type="EMBL" id="BPLR01018287">
    <property type="protein sequence ID" value="GIY98399.1"/>
    <property type="molecule type" value="Genomic_DNA"/>
</dbReference>
<accession>A0AAV4XWN7</accession>
<reference evidence="1 2" key="1">
    <citation type="submission" date="2021-06" db="EMBL/GenBank/DDBJ databases">
        <title>Caerostris extrusa draft genome.</title>
        <authorList>
            <person name="Kono N."/>
            <person name="Arakawa K."/>
        </authorList>
    </citation>
    <scope>NUCLEOTIDE SEQUENCE [LARGE SCALE GENOMIC DNA]</scope>
</reference>
<gene>
    <name evidence="1" type="ORF">CEXT_736801</name>
</gene>
<keyword evidence="2" id="KW-1185">Reference proteome</keyword>
<comment type="caution">
    <text evidence="1">The sequence shown here is derived from an EMBL/GenBank/DDBJ whole genome shotgun (WGS) entry which is preliminary data.</text>
</comment>
<proteinExistence type="predicted"/>
<evidence type="ECO:0000313" key="2">
    <source>
        <dbReference type="Proteomes" id="UP001054945"/>
    </source>
</evidence>
<evidence type="ECO:0000313" key="1">
    <source>
        <dbReference type="EMBL" id="GIY98399.1"/>
    </source>
</evidence>
<dbReference type="AlphaFoldDB" id="A0AAV4XWN7"/>
<sequence length="111" mass="12251">MDNRWAAWRNSELEMPGGQHKEIRRLSKVSKGQALSESCVSCVSPKRSDAHVSKSVSARKIACSPINYTDARNSGVVGKVLDKENVQEVVVFCCPVFGRSAGLKVDKDSRW</sequence>